<name>A0A7X6D9S8_9ENTE</name>
<protein>
    <submittedName>
        <fullName evidence="2">Uncharacterized protein</fullName>
    </submittedName>
</protein>
<dbReference type="AlphaFoldDB" id="A0A7X6D9S8"/>
<evidence type="ECO:0000313" key="3">
    <source>
        <dbReference type="Proteomes" id="UP000521358"/>
    </source>
</evidence>
<sequence length="150" mass="16343">MNKSGKNFWLLLSILFAVGSITAGTIYDGKRKKNLEIQTVKTTSSIKLEETNNDIEEKGKTSKTEESKTKTKNSEEDSNLTEADSTAVTNAENLISVIIVDGQVGSNFTLDDYKAAKLAVDNLPSSSKKTELSEKITQIETALTNMGIAY</sequence>
<dbReference type="Proteomes" id="UP000521358">
    <property type="component" value="Unassembled WGS sequence"/>
</dbReference>
<organism evidence="2 3">
    <name type="scientific">Vagococcus fluvialis</name>
    <dbReference type="NCBI Taxonomy" id="2738"/>
    <lineage>
        <taxon>Bacteria</taxon>
        <taxon>Bacillati</taxon>
        <taxon>Bacillota</taxon>
        <taxon>Bacilli</taxon>
        <taxon>Lactobacillales</taxon>
        <taxon>Enterococcaceae</taxon>
        <taxon>Vagococcus</taxon>
    </lineage>
</organism>
<feature type="region of interest" description="Disordered" evidence="1">
    <location>
        <begin position="46"/>
        <end position="85"/>
    </location>
</feature>
<proteinExistence type="predicted"/>
<comment type="caution">
    <text evidence="2">The sequence shown here is derived from an EMBL/GenBank/DDBJ whole genome shotgun (WGS) entry which is preliminary data.</text>
</comment>
<accession>A0A7X6D9S8</accession>
<dbReference type="RefSeq" id="WP_167807308.1">
    <property type="nucleotide sequence ID" value="NZ_JAAVMB010000008.1"/>
</dbReference>
<feature type="compositionally biased region" description="Basic and acidic residues" evidence="1">
    <location>
        <begin position="47"/>
        <end position="75"/>
    </location>
</feature>
<evidence type="ECO:0000313" key="2">
    <source>
        <dbReference type="EMBL" id="NKC68088.1"/>
    </source>
</evidence>
<dbReference type="EMBL" id="JAAVMB010000008">
    <property type="protein sequence ID" value="NKC68088.1"/>
    <property type="molecule type" value="Genomic_DNA"/>
</dbReference>
<reference evidence="2 3" key="1">
    <citation type="submission" date="2020-03" db="EMBL/GenBank/DDBJ databases">
        <title>Bacterial samples isolated from urine from healthy bovine heifers (Gyr breed).</title>
        <authorList>
            <person name="Giannattasio-Ferraz S."/>
            <person name="Maskeri L."/>
            <person name="Penido A."/>
            <person name="Barbosa-Stancioli E.F."/>
            <person name="Putonti C."/>
        </authorList>
    </citation>
    <scope>NUCLEOTIDE SEQUENCE [LARGE SCALE GENOMIC DNA]</scope>
    <source>
        <strain evidence="2 3">UFMG-H7</strain>
    </source>
</reference>
<evidence type="ECO:0000256" key="1">
    <source>
        <dbReference type="SAM" id="MobiDB-lite"/>
    </source>
</evidence>
<gene>
    <name evidence="2" type="ORF">HED35_08315</name>
</gene>